<evidence type="ECO:0008006" key="4">
    <source>
        <dbReference type="Google" id="ProtNLM"/>
    </source>
</evidence>
<evidence type="ECO:0000313" key="3">
    <source>
        <dbReference type="Proteomes" id="UP000520156"/>
    </source>
</evidence>
<protein>
    <recommendedName>
        <fullName evidence="4">Uracil-DNA glycosylase-like domain-containing protein</fullName>
    </recommendedName>
</protein>
<accession>A0A7X1F8I4</accession>
<feature type="compositionally biased region" description="Low complexity" evidence="1">
    <location>
        <begin position="49"/>
        <end position="68"/>
    </location>
</feature>
<name>A0A7X1F8I4_9SPHN</name>
<gene>
    <name evidence="2" type="ORF">H7F49_09760</name>
</gene>
<proteinExistence type="predicted"/>
<keyword evidence="3" id="KW-1185">Reference proteome</keyword>
<feature type="region of interest" description="Disordered" evidence="1">
    <location>
        <begin position="49"/>
        <end position="72"/>
    </location>
</feature>
<evidence type="ECO:0000313" key="2">
    <source>
        <dbReference type="EMBL" id="MBC2651989.1"/>
    </source>
</evidence>
<dbReference type="AlphaFoldDB" id="A0A7X1F8I4"/>
<evidence type="ECO:0000256" key="1">
    <source>
        <dbReference type="SAM" id="MobiDB-lite"/>
    </source>
</evidence>
<dbReference type="Proteomes" id="UP000520156">
    <property type="component" value="Unassembled WGS sequence"/>
</dbReference>
<comment type="caution">
    <text evidence="2">The sequence shown here is derived from an EMBL/GenBank/DDBJ whole genome shotgun (WGS) entry which is preliminary data.</text>
</comment>
<dbReference type="RefSeq" id="WP_185683407.1">
    <property type="nucleotide sequence ID" value="NZ_JACLAU010000012.1"/>
</dbReference>
<dbReference type="SUPFAM" id="SSF52141">
    <property type="entry name" value="Uracil-DNA glycosylase-like"/>
    <property type="match status" value="1"/>
</dbReference>
<reference evidence="2 3" key="1">
    <citation type="submission" date="2020-08" db="EMBL/GenBank/DDBJ databases">
        <title>The genome sequence of Novosphingobium flavum 4Y4.</title>
        <authorList>
            <person name="Liu Y."/>
        </authorList>
    </citation>
    <scope>NUCLEOTIDE SEQUENCE [LARGE SCALE GENOMIC DNA]</scope>
    <source>
        <strain evidence="2 3">4Y4</strain>
    </source>
</reference>
<dbReference type="InterPro" id="IPR036895">
    <property type="entry name" value="Uracil-DNA_glycosylase-like_sf"/>
</dbReference>
<sequence>MDSGDPPHRAGLRPADISSALGWWREAGVDFDYTDAPIAWLSAATDDSAPLPAAPRARAEPEAPADLPTVPFGGNRDGWPGSLADFPTWWLTEPTLDEGQAGQRVPPRGAAGAALMVIVPQPEAEDAGHLLGGTEGRLLEAMFAAMGLDATRVYVASALPRHTPLADWSGLAARGAGAVLSHHIGLVAPERLLVFGSTILPLLGHDPTHSAQTLRAFNHEGRSVPLLAARDLGALLARPAWKSGFWRTWLDWTGQERT</sequence>
<dbReference type="Gene3D" id="3.40.470.10">
    <property type="entry name" value="Uracil-DNA glycosylase-like domain"/>
    <property type="match status" value="1"/>
</dbReference>
<organism evidence="2 3">
    <name type="scientific">Novosphingobium aerophilum</name>
    <dbReference type="NCBI Taxonomy" id="2839843"/>
    <lineage>
        <taxon>Bacteria</taxon>
        <taxon>Pseudomonadati</taxon>
        <taxon>Pseudomonadota</taxon>
        <taxon>Alphaproteobacteria</taxon>
        <taxon>Sphingomonadales</taxon>
        <taxon>Sphingomonadaceae</taxon>
        <taxon>Novosphingobium</taxon>
    </lineage>
</organism>
<dbReference type="EMBL" id="JACLAU010000012">
    <property type="protein sequence ID" value="MBC2651989.1"/>
    <property type="molecule type" value="Genomic_DNA"/>
</dbReference>